<name>A0A926DGI0_9FIRM</name>
<keyword evidence="2" id="KW-1185">Reference proteome</keyword>
<dbReference type="InterPro" id="IPR012674">
    <property type="entry name" value="Calycin"/>
</dbReference>
<dbReference type="Gene3D" id="2.40.128.20">
    <property type="match status" value="1"/>
</dbReference>
<dbReference type="Pfam" id="PF09148">
    <property type="entry name" value="DUF1934"/>
    <property type="match status" value="1"/>
</dbReference>
<dbReference type="EMBL" id="JACRSS010000001">
    <property type="protein sequence ID" value="MBC8538298.1"/>
    <property type="molecule type" value="Genomic_DNA"/>
</dbReference>
<sequence>MSEVLLHIKGSQLQGEDSDSIELTTQGELQYGDNGCTLAYEETEGEGESIRTEICVADRVVTMQKKGAVDAQFIFELGKTFITSYKTPFGDLDVSLLPTLVDAKVERDQGKIELEYVLNIAGAEIVNRLHLSYTS</sequence>
<evidence type="ECO:0000313" key="2">
    <source>
        <dbReference type="Proteomes" id="UP000617951"/>
    </source>
</evidence>
<dbReference type="InterPro" id="IPR015231">
    <property type="entry name" value="DUF1934"/>
</dbReference>
<dbReference type="Proteomes" id="UP000617951">
    <property type="component" value="Unassembled WGS sequence"/>
</dbReference>
<dbReference type="AlphaFoldDB" id="A0A926DGI0"/>
<accession>A0A926DGI0</accession>
<organism evidence="1 2">
    <name type="scientific">Guopingia tenuis</name>
    <dbReference type="NCBI Taxonomy" id="2763656"/>
    <lineage>
        <taxon>Bacteria</taxon>
        <taxon>Bacillati</taxon>
        <taxon>Bacillota</taxon>
        <taxon>Clostridia</taxon>
        <taxon>Christensenellales</taxon>
        <taxon>Christensenellaceae</taxon>
        <taxon>Guopingia</taxon>
    </lineage>
</organism>
<dbReference type="SUPFAM" id="SSF50814">
    <property type="entry name" value="Lipocalins"/>
    <property type="match status" value="1"/>
</dbReference>
<gene>
    <name evidence="1" type="ORF">H8693_05055</name>
</gene>
<comment type="caution">
    <text evidence="1">The sequence shown here is derived from an EMBL/GenBank/DDBJ whole genome shotgun (WGS) entry which is preliminary data.</text>
</comment>
<protein>
    <submittedName>
        <fullName evidence="1">DUF1934 domain-containing protein</fullName>
    </submittedName>
</protein>
<dbReference type="RefSeq" id="WP_249280054.1">
    <property type="nucleotide sequence ID" value="NZ_JACRSS010000001.1"/>
</dbReference>
<reference evidence="1" key="1">
    <citation type="submission" date="2020-08" db="EMBL/GenBank/DDBJ databases">
        <title>Genome public.</title>
        <authorList>
            <person name="Liu C."/>
            <person name="Sun Q."/>
        </authorList>
    </citation>
    <scope>NUCLEOTIDE SEQUENCE</scope>
    <source>
        <strain evidence="1">NSJ-63</strain>
    </source>
</reference>
<proteinExistence type="predicted"/>
<evidence type="ECO:0000313" key="1">
    <source>
        <dbReference type="EMBL" id="MBC8538298.1"/>
    </source>
</evidence>